<keyword evidence="1" id="KW-0802">TPR repeat</keyword>
<dbReference type="SMART" id="SM00028">
    <property type="entry name" value="TPR"/>
    <property type="match status" value="4"/>
</dbReference>
<evidence type="ECO:0000313" key="2">
    <source>
        <dbReference type="EMBL" id="WOD44035.1"/>
    </source>
</evidence>
<reference evidence="3" key="1">
    <citation type="submission" date="2024-06" db="EMBL/GenBank/DDBJ databases">
        <title>Hwangdonia haimaensis gen. nov., sp. nov., a member of the family Flavobacteriaceae isolated from the haima cold seep.</title>
        <authorList>
            <person name="Li J."/>
        </authorList>
    </citation>
    <scope>NUCLEOTIDE SEQUENCE [LARGE SCALE GENOMIC DNA]</scope>
    <source>
        <strain evidence="3">SCSIO 19198</strain>
    </source>
</reference>
<dbReference type="EMBL" id="CP136521">
    <property type="protein sequence ID" value="WOD44035.1"/>
    <property type="molecule type" value="Genomic_DNA"/>
</dbReference>
<dbReference type="Proteomes" id="UP001302486">
    <property type="component" value="Chromosome"/>
</dbReference>
<gene>
    <name evidence="2" type="ORF">RNZ46_01955</name>
</gene>
<accession>A0AA97EPU5</accession>
<dbReference type="Pfam" id="PF13432">
    <property type="entry name" value="TPR_16"/>
    <property type="match status" value="1"/>
</dbReference>
<dbReference type="PROSITE" id="PS50005">
    <property type="entry name" value="TPR"/>
    <property type="match status" value="1"/>
</dbReference>
<dbReference type="RefSeq" id="WP_316983711.1">
    <property type="nucleotide sequence ID" value="NZ_CP136521.1"/>
</dbReference>
<dbReference type="InterPro" id="IPR019734">
    <property type="entry name" value="TPR_rpt"/>
</dbReference>
<dbReference type="InterPro" id="IPR011990">
    <property type="entry name" value="TPR-like_helical_dom_sf"/>
</dbReference>
<protein>
    <submittedName>
        <fullName evidence="2">Tetratricopeptide repeat protein</fullName>
    </submittedName>
</protein>
<feature type="repeat" description="TPR" evidence="1">
    <location>
        <begin position="136"/>
        <end position="169"/>
    </location>
</feature>
<dbReference type="SUPFAM" id="SSF48452">
    <property type="entry name" value="TPR-like"/>
    <property type="match status" value="2"/>
</dbReference>
<dbReference type="PROSITE" id="PS51257">
    <property type="entry name" value="PROKAR_LIPOPROTEIN"/>
    <property type="match status" value="1"/>
</dbReference>
<sequence>MKLLQIICMAILLFGCTETHVKIPITTHSNKAKAMFLRAVEFEGLLKTDEAEKLYQNAIGLDSTFALAHIRLGMLKDDFDKRRFHIKKAMQQLDKLSEAEKLWVLARNNFYGTQDGKSEYDCFKTLVKLFPNDEHANYMFGFVNLHHGVNQPDTAIHYYKKALKINPKVSRHYNELAYAYMAKQDFKNAEKVIKNYIAFLPKHENPRDTYAELLMRDHRYKASIEAYKKVLGINPSAPWAYMGMAANLSFLKRFKEARNTLKPFDTIELSDYEYRHKWRSKVCSYLIAQKIDSAIVVLNRQKAESASGENKREPLFHQYMAHSRITRLYFENNQPNEGLKSFGAWKNFVKNNITKQTTIDRVSDLESYFLAFAHVLKGNDEAAKTIIENSTNPSDDMKLLQARLFIKTKTHDKAIAILNTLDASNPYYLHWLSLAYAHNSDTQKSKMISTKIKSLIEMNNLDYALAISKQGQFSPSW</sequence>
<dbReference type="AlphaFoldDB" id="A0AA97EPU5"/>
<proteinExistence type="predicted"/>
<dbReference type="Gene3D" id="1.25.40.10">
    <property type="entry name" value="Tetratricopeptide repeat domain"/>
    <property type="match status" value="2"/>
</dbReference>
<name>A0AA97EPU5_9FLAO</name>
<dbReference type="PANTHER" id="PTHR12558">
    <property type="entry name" value="CELL DIVISION CYCLE 16,23,27"/>
    <property type="match status" value="1"/>
</dbReference>
<organism evidence="2 3">
    <name type="scientific">Hwangdonia lutea</name>
    <dbReference type="NCBI Taxonomy" id="3075823"/>
    <lineage>
        <taxon>Bacteria</taxon>
        <taxon>Pseudomonadati</taxon>
        <taxon>Bacteroidota</taxon>
        <taxon>Flavobacteriia</taxon>
        <taxon>Flavobacteriales</taxon>
        <taxon>Flavobacteriaceae</taxon>
        <taxon>Hwangdonia</taxon>
    </lineage>
</organism>
<dbReference type="GO" id="GO:0051301">
    <property type="term" value="P:cell division"/>
    <property type="evidence" value="ECO:0007669"/>
    <property type="project" value="TreeGrafter"/>
</dbReference>
<dbReference type="PANTHER" id="PTHR12558:SF13">
    <property type="entry name" value="CELL DIVISION CYCLE PROTEIN 27 HOMOLOG"/>
    <property type="match status" value="1"/>
</dbReference>
<evidence type="ECO:0000313" key="3">
    <source>
        <dbReference type="Proteomes" id="UP001302486"/>
    </source>
</evidence>
<dbReference type="KEGG" id="hws:RNZ46_01955"/>
<evidence type="ECO:0000256" key="1">
    <source>
        <dbReference type="PROSITE-ProRule" id="PRU00339"/>
    </source>
</evidence>
<keyword evidence="3" id="KW-1185">Reference proteome</keyword>